<comment type="similarity">
    <text evidence="2 13">Belongs to the radical SAM superfamily. Biotin synthase family.</text>
</comment>
<evidence type="ECO:0000256" key="8">
    <source>
        <dbReference type="ARBA" id="ARBA00022723"/>
    </source>
</evidence>
<dbReference type="Pfam" id="PF04055">
    <property type="entry name" value="Radical_SAM"/>
    <property type="match status" value="1"/>
</dbReference>
<dbReference type="GO" id="GO:0051539">
    <property type="term" value="F:4 iron, 4 sulfur cluster binding"/>
    <property type="evidence" value="ECO:0007669"/>
    <property type="project" value="UniProtKB-KW"/>
</dbReference>
<feature type="domain" description="Radical SAM core" evidence="15">
    <location>
        <begin position="47"/>
        <end position="275"/>
    </location>
</feature>
<dbReference type="PANTHER" id="PTHR22976:SF2">
    <property type="entry name" value="BIOTIN SYNTHASE, MITOCHONDRIAL"/>
    <property type="match status" value="1"/>
</dbReference>
<comment type="function">
    <text evidence="13">Catalyzes the conversion of dethiobiotin (DTB) to biotin by the insertion of a sulfur atom into dethiobiotin via a radical-based mechanism.</text>
</comment>
<evidence type="ECO:0000256" key="10">
    <source>
        <dbReference type="ARBA" id="ARBA00023004"/>
    </source>
</evidence>
<evidence type="ECO:0000256" key="13">
    <source>
        <dbReference type="HAMAP-Rule" id="MF_01694"/>
    </source>
</evidence>
<keyword evidence="11 13" id="KW-0411">Iron-sulfur</keyword>
<comment type="subunit">
    <text evidence="13">Homodimer.</text>
</comment>
<evidence type="ECO:0000256" key="7">
    <source>
        <dbReference type="ARBA" id="ARBA00022714"/>
    </source>
</evidence>
<feature type="binding site" evidence="13 14">
    <location>
        <position position="140"/>
    </location>
    <ligand>
        <name>[2Fe-2S] cluster</name>
        <dbReference type="ChEBI" id="CHEBI:190135"/>
    </ligand>
</feature>
<dbReference type="GO" id="GO:0009102">
    <property type="term" value="P:biotin biosynthetic process"/>
    <property type="evidence" value="ECO:0007669"/>
    <property type="project" value="UniProtKB-UniRule"/>
</dbReference>
<dbReference type="InterPro" id="IPR010722">
    <property type="entry name" value="BATS_dom"/>
</dbReference>
<dbReference type="AlphaFoldDB" id="A0A371INU0"/>
<comment type="catalytic activity">
    <reaction evidence="12 13">
        <text>(4R,5S)-dethiobiotin + (sulfur carrier)-SH + 2 reduced [2Fe-2S]-[ferredoxin] + 2 S-adenosyl-L-methionine = (sulfur carrier)-H + biotin + 2 5'-deoxyadenosine + 2 L-methionine + 2 oxidized [2Fe-2S]-[ferredoxin]</text>
        <dbReference type="Rhea" id="RHEA:22060"/>
        <dbReference type="Rhea" id="RHEA-COMP:10000"/>
        <dbReference type="Rhea" id="RHEA-COMP:10001"/>
        <dbReference type="Rhea" id="RHEA-COMP:14737"/>
        <dbReference type="Rhea" id="RHEA-COMP:14739"/>
        <dbReference type="ChEBI" id="CHEBI:17319"/>
        <dbReference type="ChEBI" id="CHEBI:29917"/>
        <dbReference type="ChEBI" id="CHEBI:33737"/>
        <dbReference type="ChEBI" id="CHEBI:33738"/>
        <dbReference type="ChEBI" id="CHEBI:57586"/>
        <dbReference type="ChEBI" id="CHEBI:57844"/>
        <dbReference type="ChEBI" id="CHEBI:59789"/>
        <dbReference type="ChEBI" id="CHEBI:64428"/>
        <dbReference type="ChEBI" id="CHEBI:149473"/>
        <dbReference type="EC" id="2.8.1.6"/>
    </reaction>
</comment>
<protein>
    <recommendedName>
        <fullName evidence="3 13">Biotin synthase</fullName>
        <ecNumber evidence="3 13">2.8.1.6</ecNumber>
    </recommendedName>
</protein>
<dbReference type="SUPFAM" id="SSF102114">
    <property type="entry name" value="Radical SAM enzymes"/>
    <property type="match status" value="1"/>
</dbReference>
<dbReference type="InterPro" id="IPR007197">
    <property type="entry name" value="rSAM"/>
</dbReference>
<gene>
    <name evidence="13 16" type="primary">bioB</name>
    <name evidence="16" type="ORF">BBG48_000120</name>
</gene>
<feature type="binding site" evidence="13 14">
    <location>
        <position position="68"/>
    </location>
    <ligand>
        <name>[4Fe-4S] cluster</name>
        <dbReference type="ChEBI" id="CHEBI:49883"/>
        <note>4Fe-4S-S-AdoMet</note>
    </ligand>
</feature>
<dbReference type="Gene3D" id="3.20.20.70">
    <property type="entry name" value="Aldolase class I"/>
    <property type="match status" value="1"/>
</dbReference>
<comment type="caution">
    <text evidence="16">The sequence shown here is derived from an EMBL/GenBank/DDBJ whole genome shotgun (WGS) entry which is preliminary data.</text>
</comment>
<dbReference type="Pfam" id="PF06968">
    <property type="entry name" value="BATS"/>
    <property type="match status" value="1"/>
</dbReference>
<name>A0A371INU0_9FIRM</name>
<dbReference type="PROSITE" id="PS51918">
    <property type="entry name" value="RADICAL_SAM"/>
    <property type="match status" value="1"/>
</dbReference>
<dbReference type="InterPro" id="IPR002684">
    <property type="entry name" value="Biotin_synth/BioAB"/>
</dbReference>
<organism evidence="16 17">
    <name type="scientific">Criibacterium bergeronii</name>
    <dbReference type="NCBI Taxonomy" id="1871336"/>
    <lineage>
        <taxon>Bacteria</taxon>
        <taxon>Bacillati</taxon>
        <taxon>Bacillota</taxon>
        <taxon>Clostridia</taxon>
        <taxon>Peptostreptococcales</taxon>
        <taxon>Filifactoraceae</taxon>
        <taxon>Criibacterium</taxon>
    </lineage>
</organism>
<proteinExistence type="inferred from homology"/>
<evidence type="ECO:0000256" key="2">
    <source>
        <dbReference type="ARBA" id="ARBA00010765"/>
    </source>
</evidence>
<dbReference type="EC" id="2.8.1.6" evidence="3 13"/>
<comment type="cofactor">
    <cofactor evidence="13 14">
        <name>[4Fe-4S] cluster</name>
        <dbReference type="ChEBI" id="CHEBI:49883"/>
    </cofactor>
    <text evidence="13 14">Binds 1 [4Fe-4S] cluster. The cluster is coordinated with 3 cysteines and an exchangeable S-adenosyl-L-methionine.</text>
</comment>
<dbReference type="InterPro" id="IPR058240">
    <property type="entry name" value="rSAM_sf"/>
</dbReference>
<sequence length="325" mass="36499">MTIKEIIKLKEKVIDGYKINFDEALELYNSDYDTLTKAANEIREHFMQDKFDLCAIISAKGGNCSEDCKFCAQSAHYNKVVDSFPLLDEETVVKDAKRQKDSGVNRYSLVTIGKRLNDEEVNQAAKICKRIVQEVDIDVCISFGLLSYENFKKLHDAGVSRVHNNLESSRDYFPEVCSTHKYEDKVNAIKDAKKAGMEVCSGGIFGLGETVKDRINMALTLRELDIKSVPMNILNPIKNTPFENNKILDRLEVNRIIATYRFIMPDAYIRTAGGRINLEDKGLSAFMSGANAAISGDMLTTHGINTKTDIEMISKLGFVPNKDLK</sequence>
<dbReference type="SFLD" id="SFLDG01060">
    <property type="entry name" value="BATS_domain_containing"/>
    <property type="match status" value="1"/>
</dbReference>
<dbReference type="SMART" id="SM00876">
    <property type="entry name" value="BATS"/>
    <property type="match status" value="1"/>
</dbReference>
<evidence type="ECO:0000313" key="16">
    <source>
        <dbReference type="EMBL" id="RDY22161.1"/>
    </source>
</evidence>
<accession>A0A371INU0</accession>
<feature type="binding site" evidence="13 14">
    <location>
        <position position="108"/>
    </location>
    <ligand>
        <name>[2Fe-2S] cluster</name>
        <dbReference type="ChEBI" id="CHEBI:190135"/>
    </ligand>
</feature>
<keyword evidence="10 13" id="KW-0408">Iron</keyword>
<reference evidence="16 17" key="1">
    <citation type="journal article" date="2016" name="Genome Announc.">
        <title>Draft Genome Sequence of Criibacterium bergeronii gen. nov., sp. nov., Strain CCRI-22567T, Isolated from a Vaginal Sample from a Woman with Bacterial Vaginosis.</title>
        <authorList>
            <person name="Maheux A.F."/>
            <person name="Berube E."/>
            <person name="Boudreau D.K."/>
            <person name="Raymond F."/>
            <person name="Corbeil J."/>
            <person name="Roy P.H."/>
            <person name="Boissinot M."/>
            <person name="Omar R.F."/>
        </authorList>
    </citation>
    <scope>NUCLEOTIDE SEQUENCE [LARGE SCALE GENOMIC DNA]</scope>
    <source>
        <strain evidence="16 17">CCRI-22567</strain>
    </source>
</reference>
<comment type="cofactor">
    <cofactor evidence="13">
        <name>[2Fe-2S] cluster</name>
        <dbReference type="ChEBI" id="CHEBI:190135"/>
    </cofactor>
    <text evidence="13">Binds 1 [2Fe-2S] cluster. The cluster is coordinated with 3 cysteines and 1 arginine.</text>
</comment>
<feature type="binding site" evidence="13 14">
    <location>
        <position position="64"/>
    </location>
    <ligand>
        <name>[4Fe-4S] cluster</name>
        <dbReference type="ChEBI" id="CHEBI:49883"/>
        <note>4Fe-4S-S-AdoMet</note>
    </ligand>
</feature>
<keyword evidence="8 13" id="KW-0479">Metal-binding</keyword>
<dbReference type="EMBL" id="MBEW02000001">
    <property type="protein sequence ID" value="RDY22161.1"/>
    <property type="molecule type" value="Genomic_DNA"/>
</dbReference>
<evidence type="ECO:0000256" key="3">
    <source>
        <dbReference type="ARBA" id="ARBA00012236"/>
    </source>
</evidence>
<evidence type="ECO:0000256" key="9">
    <source>
        <dbReference type="ARBA" id="ARBA00022756"/>
    </source>
</evidence>
<dbReference type="GO" id="GO:0005506">
    <property type="term" value="F:iron ion binding"/>
    <property type="evidence" value="ECO:0007669"/>
    <property type="project" value="UniProtKB-UniRule"/>
</dbReference>
<dbReference type="InterPro" id="IPR024177">
    <property type="entry name" value="Biotin_synthase"/>
</dbReference>
<dbReference type="GO" id="GO:0051537">
    <property type="term" value="F:2 iron, 2 sulfur cluster binding"/>
    <property type="evidence" value="ECO:0007669"/>
    <property type="project" value="UniProtKB-KW"/>
</dbReference>
<evidence type="ECO:0000256" key="6">
    <source>
        <dbReference type="ARBA" id="ARBA00022691"/>
    </source>
</evidence>
<dbReference type="SMART" id="SM00729">
    <property type="entry name" value="Elp3"/>
    <property type="match status" value="1"/>
</dbReference>
<comment type="pathway">
    <text evidence="1 13">Cofactor biosynthesis; biotin biosynthesis; biotin from 7,8-diaminononanoate: step 2/2.</text>
</comment>
<dbReference type="SFLD" id="SFLDG01278">
    <property type="entry name" value="biotin_synthase_like"/>
    <property type="match status" value="1"/>
</dbReference>
<feature type="binding site" evidence="13 14">
    <location>
        <position position="200"/>
    </location>
    <ligand>
        <name>[2Fe-2S] cluster</name>
        <dbReference type="ChEBI" id="CHEBI:190135"/>
    </ligand>
</feature>
<keyword evidence="5 13" id="KW-0808">Transferase</keyword>
<dbReference type="Proteomes" id="UP000093352">
    <property type="component" value="Unassembled WGS sequence"/>
</dbReference>
<dbReference type="UniPathway" id="UPA00078">
    <property type="reaction ID" value="UER00162"/>
</dbReference>
<dbReference type="InterPro" id="IPR006638">
    <property type="entry name" value="Elp3/MiaA/NifB-like_rSAM"/>
</dbReference>
<keyword evidence="17" id="KW-1185">Reference proteome</keyword>
<keyword evidence="4 13" id="KW-0004">4Fe-4S</keyword>
<dbReference type="HAMAP" id="MF_01694">
    <property type="entry name" value="BioB"/>
    <property type="match status" value="1"/>
</dbReference>
<evidence type="ECO:0000313" key="17">
    <source>
        <dbReference type="Proteomes" id="UP000093352"/>
    </source>
</evidence>
<evidence type="ECO:0000256" key="4">
    <source>
        <dbReference type="ARBA" id="ARBA00022485"/>
    </source>
</evidence>
<keyword evidence="7 13" id="KW-0001">2Fe-2S</keyword>
<evidence type="ECO:0000256" key="11">
    <source>
        <dbReference type="ARBA" id="ARBA00023014"/>
    </source>
</evidence>
<dbReference type="GO" id="GO:0004076">
    <property type="term" value="F:biotin synthase activity"/>
    <property type="evidence" value="ECO:0007669"/>
    <property type="project" value="UniProtKB-UniRule"/>
</dbReference>
<evidence type="ECO:0000256" key="5">
    <source>
        <dbReference type="ARBA" id="ARBA00022679"/>
    </source>
</evidence>
<dbReference type="SFLD" id="SFLDS00029">
    <property type="entry name" value="Radical_SAM"/>
    <property type="match status" value="1"/>
</dbReference>
<dbReference type="PANTHER" id="PTHR22976">
    <property type="entry name" value="BIOTIN SYNTHASE"/>
    <property type="match status" value="1"/>
</dbReference>
<dbReference type="InterPro" id="IPR013785">
    <property type="entry name" value="Aldolase_TIM"/>
</dbReference>
<comment type="cofactor">
    <cofactor evidence="14">
        <name>[2Fe-2S] cluster</name>
        <dbReference type="ChEBI" id="CHEBI:190135"/>
    </cofactor>
    <text evidence="14">Binds 1 [2Fe-2S] cluster. The cluster is coordinated with 3 cysteines and 1 arginine.</text>
</comment>
<feature type="binding site" evidence="13 14">
    <location>
        <position position="270"/>
    </location>
    <ligand>
        <name>[2Fe-2S] cluster</name>
        <dbReference type="ChEBI" id="CHEBI:190135"/>
    </ligand>
</feature>
<dbReference type="RefSeq" id="WP_068911459.1">
    <property type="nucleotide sequence ID" value="NZ_MBEW02000001.1"/>
</dbReference>
<evidence type="ECO:0000259" key="15">
    <source>
        <dbReference type="PROSITE" id="PS51918"/>
    </source>
</evidence>
<evidence type="ECO:0000256" key="12">
    <source>
        <dbReference type="ARBA" id="ARBA00051157"/>
    </source>
</evidence>
<keyword evidence="9 13" id="KW-0093">Biotin biosynthesis</keyword>
<dbReference type="CDD" id="cd01335">
    <property type="entry name" value="Radical_SAM"/>
    <property type="match status" value="1"/>
</dbReference>
<evidence type="ECO:0000256" key="14">
    <source>
        <dbReference type="PIRSR" id="PIRSR001619-1"/>
    </source>
</evidence>
<dbReference type="STRING" id="1871336.BBG48_00420"/>
<evidence type="ECO:0000256" key="1">
    <source>
        <dbReference type="ARBA" id="ARBA00004942"/>
    </source>
</evidence>
<feature type="binding site" evidence="13 14">
    <location>
        <position position="71"/>
    </location>
    <ligand>
        <name>[4Fe-4S] cluster</name>
        <dbReference type="ChEBI" id="CHEBI:49883"/>
        <note>4Fe-4S-S-AdoMet</note>
    </ligand>
</feature>
<dbReference type="NCBIfam" id="TIGR00433">
    <property type="entry name" value="bioB"/>
    <property type="match status" value="1"/>
</dbReference>
<dbReference type="PIRSF" id="PIRSF001619">
    <property type="entry name" value="Biotin_synth"/>
    <property type="match status" value="1"/>
</dbReference>
<keyword evidence="6 13" id="KW-0949">S-adenosyl-L-methionine</keyword>